<keyword evidence="4 10" id="KW-0479">Metal-binding</keyword>
<accession>A0A482IK96</accession>
<dbReference type="GO" id="GO:0009055">
    <property type="term" value="F:electron transfer activity"/>
    <property type="evidence" value="ECO:0007669"/>
    <property type="project" value="InterPro"/>
</dbReference>
<dbReference type="InterPro" id="IPR014353">
    <property type="entry name" value="Membr-bd_ADH_cyt_c"/>
</dbReference>
<keyword evidence="3 9" id="KW-0349">Heme</keyword>
<feature type="binding site" description="covalent" evidence="9">
    <location>
        <position position="53"/>
    </location>
    <ligand>
        <name>heme c</name>
        <dbReference type="ChEBI" id="CHEBI:61717"/>
        <label>1</label>
    </ligand>
</feature>
<proteinExistence type="predicted"/>
<feature type="binding site" description="covalent" evidence="9">
    <location>
        <position position="203"/>
    </location>
    <ligand>
        <name>heme c</name>
        <dbReference type="ChEBI" id="CHEBI:61717"/>
        <label>2</label>
    </ligand>
</feature>
<feature type="domain" description="Cytochrome c" evidence="12">
    <location>
        <begin position="39"/>
        <end position="142"/>
    </location>
</feature>
<evidence type="ECO:0000256" key="10">
    <source>
        <dbReference type="PIRSR" id="PIRSR000018-51"/>
    </source>
</evidence>
<feature type="domain" description="Cytochrome c" evidence="12">
    <location>
        <begin position="321"/>
        <end position="411"/>
    </location>
</feature>
<dbReference type="RefSeq" id="WP_017513630.1">
    <property type="nucleotide sequence ID" value="NZ_CP037900.1"/>
</dbReference>
<feature type="binding site" description="axial binding residue" evidence="10">
    <location>
        <position position="204"/>
    </location>
    <ligand>
        <name>heme c</name>
        <dbReference type="ChEBI" id="CHEBI:61717"/>
        <label>2</label>
    </ligand>
    <ligandPart>
        <name>Fe</name>
        <dbReference type="ChEBI" id="CHEBI:18248"/>
    </ligandPart>
</feature>
<sequence length="438" mass="47505">MHHNKNGTAMRGFAIGWLAWMTWLSVSTAWAAPPTASQAQVERGRYLARVANCVACHTAEGGAPMAGGLPLQTGAGTVYSTNITPEASTGLGRYSLDDFDRAVRRGVARDGRRLYPAMPYPSYARMTRDDVAAVYAWLRAEVKPVAQTNRDAQMRWPYSMRWLMVPWNLLHLEEGPIPASADRGAAWNRGAYLVQAVAHCGACHTPRGTLFGEKGTDTRSRDFLSGATVEGWSATNLTGDMLTGLGAWSLAEIVEYLHTGRNAHATSFGPMSTVIASSTQYMTPGDLDAVATYLKSIPGARREAEPFRYDATVATQLEQGRFDTAGARQYATYCMPCHNASGKGYERVFPPLAGNPTVVDPNPASLVNLLLNGAVTARVNTAPTDYHMPGYGWTMEDQELAHLLTFIRSSWGNRAAPVTAQAVAERRKATGKQATNAR</sequence>
<evidence type="ECO:0000256" key="8">
    <source>
        <dbReference type="ARBA" id="ARBA00023136"/>
    </source>
</evidence>
<keyword evidence="7 10" id="KW-0408">Iron</keyword>
<comment type="cofactor">
    <cofactor evidence="9">
        <name>heme c</name>
        <dbReference type="ChEBI" id="CHEBI:61717"/>
    </cofactor>
    <text evidence="9">Binds 3 heme c groups covalently per subunit.</text>
</comment>
<evidence type="ECO:0000256" key="9">
    <source>
        <dbReference type="PIRSR" id="PIRSR000018-50"/>
    </source>
</evidence>
<feature type="binding site" description="covalent" evidence="9">
    <location>
        <position position="56"/>
    </location>
    <ligand>
        <name>heme c</name>
        <dbReference type="ChEBI" id="CHEBI:61717"/>
        <label>1</label>
    </ligand>
</feature>
<dbReference type="GO" id="GO:0005506">
    <property type="term" value="F:iron ion binding"/>
    <property type="evidence" value="ECO:0007669"/>
    <property type="project" value="InterPro"/>
</dbReference>
<evidence type="ECO:0000256" key="3">
    <source>
        <dbReference type="ARBA" id="ARBA00022617"/>
    </source>
</evidence>
<evidence type="ECO:0000256" key="11">
    <source>
        <dbReference type="SAM" id="SignalP"/>
    </source>
</evidence>
<feature type="chain" id="PRO_5019798347" evidence="11">
    <location>
        <begin position="32"/>
        <end position="438"/>
    </location>
</feature>
<dbReference type="Gene3D" id="1.10.760.10">
    <property type="entry name" value="Cytochrome c-like domain"/>
    <property type="match status" value="3"/>
</dbReference>
<dbReference type="AlphaFoldDB" id="A0A482IK96"/>
<keyword evidence="6" id="KW-0677">Repeat</keyword>
<organism evidence="13 14">
    <name type="scientific">Cupriavidus metallidurans</name>
    <dbReference type="NCBI Taxonomy" id="119219"/>
    <lineage>
        <taxon>Bacteria</taxon>
        <taxon>Pseudomonadati</taxon>
        <taxon>Pseudomonadota</taxon>
        <taxon>Betaproteobacteria</taxon>
        <taxon>Burkholderiales</taxon>
        <taxon>Burkholderiaceae</taxon>
        <taxon>Cupriavidus</taxon>
    </lineage>
</organism>
<dbReference type="PROSITE" id="PS51007">
    <property type="entry name" value="CYTC"/>
    <property type="match status" value="3"/>
</dbReference>
<dbReference type="Proteomes" id="UP000253772">
    <property type="component" value="Chromosome c1"/>
</dbReference>
<dbReference type="OrthoDB" id="9809720at2"/>
<gene>
    <name evidence="13" type="ORF">DDF84_007375</name>
</gene>
<feature type="signal peptide" evidence="11">
    <location>
        <begin position="1"/>
        <end position="31"/>
    </location>
</feature>
<reference evidence="13 14" key="1">
    <citation type="submission" date="2019-03" db="EMBL/GenBank/DDBJ databases">
        <title>Comparative insights into the high quality Complete genome sequence of highly metal resistant Cupriavidus metallidurans strain BS1 isolated from a gold-copper mine.</title>
        <authorList>
            <person name="Mazhar H.S."/>
            <person name="Rensing C."/>
        </authorList>
    </citation>
    <scope>NUCLEOTIDE SEQUENCE [LARGE SCALE GENOMIC DNA]</scope>
    <source>
        <strain evidence="13 14">BS1</strain>
    </source>
</reference>
<keyword evidence="2" id="KW-1003">Cell membrane</keyword>
<evidence type="ECO:0000313" key="13">
    <source>
        <dbReference type="EMBL" id="QBP09595.1"/>
    </source>
</evidence>
<keyword evidence="8" id="KW-0472">Membrane</keyword>
<dbReference type="Pfam" id="PF00034">
    <property type="entry name" value="Cytochrom_C"/>
    <property type="match status" value="3"/>
</dbReference>
<comment type="subcellular location">
    <subcellularLocation>
        <location evidence="1">Cell membrane</location>
    </subcellularLocation>
</comment>
<feature type="domain" description="Cytochrome c" evidence="12">
    <location>
        <begin position="185"/>
        <end position="298"/>
    </location>
</feature>
<feature type="binding site" description="axial binding residue" evidence="10">
    <location>
        <position position="57"/>
    </location>
    <ligand>
        <name>heme c</name>
        <dbReference type="ChEBI" id="CHEBI:61717"/>
        <label>1</label>
    </ligand>
    <ligandPart>
        <name>Fe</name>
        <dbReference type="ChEBI" id="CHEBI:18248"/>
    </ligandPart>
</feature>
<dbReference type="GO" id="GO:0016614">
    <property type="term" value="F:oxidoreductase activity, acting on CH-OH group of donors"/>
    <property type="evidence" value="ECO:0007669"/>
    <property type="project" value="InterPro"/>
</dbReference>
<evidence type="ECO:0000313" key="14">
    <source>
        <dbReference type="Proteomes" id="UP000253772"/>
    </source>
</evidence>
<evidence type="ECO:0000256" key="2">
    <source>
        <dbReference type="ARBA" id="ARBA00022475"/>
    </source>
</evidence>
<feature type="binding site" description="covalent" evidence="9">
    <location>
        <position position="200"/>
    </location>
    <ligand>
        <name>heme c</name>
        <dbReference type="ChEBI" id="CHEBI:61717"/>
        <label>2</label>
    </ligand>
</feature>
<feature type="binding site" description="covalent" evidence="9">
    <location>
        <position position="337"/>
    </location>
    <ligand>
        <name>heme c</name>
        <dbReference type="ChEBI" id="CHEBI:61717"/>
        <label>3</label>
    </ligand>
</feature>
<dbReference type="PANTHER" id="PTHR35008">
    <property type="entry name" value="BLL4482 PROTEIN-RELATED"/>
    <property type="match status" value="1"/>
</dbReference>
<dbReference type="InterPro" id="IPR036909">
    <property type="entry name" value="Cyt_c-like_dom_sf"/>
</dbReference>
<protein>
    <submittedName>
        <fullName evidence="13">C-type cytochrome</fullName>
    </submittedName>
</protein>
<keyword evidence="5 11" id="KW-0732">Signal</keyword>
<evidence type="ECO:0000256" key="6">
    <source>
        <dbReference type="ARBA" id="ARBA00022737"/>
    </source>
</evidence>
<dbReference type="GO" id="GO:0020037">
    <property type="term" value="F:heme binding"/>
    <property type="evidence" value="ECO:0007669"/>
    <property type="project" value="InterPro"/>
</dbReference>
<dbReference type="PIRSF" id="PIRSF000018">
    <property type="entry name" value="Mb_ADH_cyt_c"/>
    <property type="match status" value="1"/>
</dbReference>
<dbReference type="InterPro" id="IPR009056">
    <property type="entry name" value="Cyt_c-like_dom"/>
</dbReference>
<dbReference type="InterPro" id="IPR051459">
    <property type="entry name" value="Cytochrome_c-type_DH"/>
</dbReference>
<dbReference type="PANTHER" id="PTHR35008:SF8">
    <property type="entry name" value="ALCOHOL DEHYDROGENASE CYTOCHROME C SUBUNIT"/>
    <property type="match status" value="1"/>
</dbReference>
<dbReference type="GO" id="GO:0005886">
    <property type="term" value="C:plasma membrane"/>
    <property type="evidence" value="ECO:0007669"/>
    <property type="project" value="UniProtKB-SubCell"/>
</dbReference>
<evidence type="ECO:0000256" key="5">
    <source>
        <dbReference type="ARBA" id="ARBA00022729"/>
    </source>
</evidence>
<evidence type="ECO:0000256" key="1">
    <source>
        <dbReference type="ARBA" id="ARBA00004236"/>
    </source>
</evidence>
<evidence type="ECO:0000256" key="4">
    <source>
        <dbReference type="ARBA" id="ARBA00022723"/>
    </source>
</evidence>
<feature type="binding site" description="axial binding residue" evidence="10">
    <location>
        <position position="338"/>
    </location>
    <ligand>
        <name>heme c</name>
        <dbReference type="ChEBI" id="CHEBI:61717"/>
        <label>3</label>
    </ligand>
    <ligandPart>
        <name>Fe</name>
        <dbReference type="ChEBI" id="CHEBI:18248"/>
    </ligandPart>
</feature>
<dbReference type="SUPFAM" id="SSF46626">
    <property type="entry name" value="Cytochrome c"/>
    <property type="match status" value="3"/>
</dbReference>
<evidence type="ECO:0000259" key="12">
    <source>
        <dbReference type="PROSITE" id="PS51007"/>
    </source>
</evidence>
<feature type="binding site" description="covalent" evidence="9">
    <location>
        <position position="334"/>
    </location>
    <ligand>
        <name>heme c</name>
        <dbReference type="ChEBI" id="CHEBI:61717"/>
        <label>3</label>
    </ligand>
</feature>
<dbReference type="EMBL" id="CP037900">
    <property type="protein sequence ID" value="QBP09595.1"/>
    <property type="molecule type" value="Genomic_DNA"/>
</dbReference>
<name>A0A482IK96_9BURK</name>
<evidence type="ECO:0000256" key="7">
    <source>
        <dbReference type="ARBA" id="ARBA00023004"/>
    </source>
</evidence>